<organism evidence="2">
    <name type="scientific">Arion vulgaris</name>
    <dbReference type="NCBI Taxonomy" id="1028688"/>
    <lineage>
        <taxon>Eukaryota</taxon>
        <taxon>Metazoa</taxon>
        <taxon>Spiralia</taxon>
        <taxon>Lophotrochozoa</taxon>
        <taxon>Mollusca</taxon>
        <taxon>Gastropoda</taxon>
        <taxon>Heterobranchia</taxon>
        <taxon>Euthyneura</taxon>
        <taxon>Panpulmonata</taxon>
        <taxon>Eupulmonata</taxon>
        <taxon>Stylommatophora</taxon>
        <taxon>Helicina</taxon>
        <taxon>Arionoidea</taxon>
        <taxon>Arionidae</taxon>
        <taxon>Arion</taxon>
    </lineage>
</organism>
<accession>A0A0B6Y1H3</accession>
<sequence>MAIVRRIFSTVRGITKGQIARGFCLLFAIFAVVEFLLLNIAALYLYKVINNELSQITSTDRRISLMDKLLSNDKISNWIVDAKSNGLFVSLVQETIERLYIQHEIVKGDSQVQEKVLQDINGRQMKTLSFIGLDVSHSREA</sequence>
<gene>
    <name evidence="2" type="primary">ORF9441</name>
</gene>
<evidence type="ECO:0000256" key="1">
    <source>
        <dbReference type="SAM" id="Phobius"/>
    </source>
</evidence>
<dbReference type="EMBL" id="HACG01003104">
    <property type="protein sequence ID" value="CEK49969.1"/>
    <property type="molecule type" value="Transcribed_RNA"/>
</dbReference>
<proteinExistence type="predicted"/>
<reference evidence="2" key="1">
    <citation type="submission" date="2014-12" db="EMBL/GenBank/DDBJ databases">
        <title>Insight into the proteome of Arion vulgaris.</title>
        <authorList>
            <person name="Aradska J."/>
            <person name="Bulat T."/>
            <person name="Smidak R."/>
            <person name="Sarate P."/>
            <person name="Gangsoo J."/>
            <person name="Sialana F."/>
            <person name="Bilban M."/>
            <person name="Lubec G."/>
        </authorList>
    </citation>
    <scope>NUCLEOTIDE SEQUENCE</scope>
    <source>
        <tissue evidence="2">Skin</tissue>
    </source>
</reference>
<feature type="transmembrane region" description="Helical" evidence="1">
    <location>
        <begin position="20"/>
        <end position="46"/>
    </location>
</feature>
<protein>
    <submittedName>
        <fullName evidence="2">Uncharacterized protein</fullName>
    </submittedName>
</protein>
<keyword evidence="1" id="KW-0472">Membrane</keyword>
<keyword evidence="1" id="KW-1133">Transmembrane helix</keyword>
<name>A0A0B6Y1H3_9EUPU</name>
<keyword evidence="1" id="KW-0812">Transmembrane</keyword>
<evidence type="ECO:0000313" key="2">
    <source>
        <dbReference type="EMBL" id="CEK49969.1"/>
    </source>
</evidence>
<feature type="non-terminal residue" evidence="2">
    <location>
        <position position="141"/>
    </location>
</feature>
<dbReference type="AlphaFoldDB" id="A0A0B6Y1H3"/>